<keyword evidence="1" id="KW-1133">Transmembrane helix</keyword>
<evidence type="ECO:0000313" key="2">
    <source>
        <dbReference type="EMBL" id="MBA9029008.1"/>
    </source>
</evidence>
<name>A0ABR6CWD4_9BACI</name>
<feature type="transmembrane region" description="Helical" evidence="1">
    <location>
        <begin position="50"/>
        <end position="69"/>
    </location>
</feature>
<sequence length="236" mass="27315">MKALKSILLGLFGIIAVLILFLAIVTFISFIQEKLFVPDNSLLWIFKSPASKFIFIYEFYLMFSLILLLNKDLRKWFSGFFKKHRRTVFPIFCIVNIILFYAIVTDVAVVTKNKIINHSFLVPQGKQYSFNNITNITTGIYGKKQFFGPTKGDFYYIIELKGNTKIDLGDNGVSPIIINEDDNDEADFRFILAKLDRQWVDMGVPKKSSMSNFKYTFASLDRTYSDKIRSILENNK</sequence>
<dbReference type="EMBL" id="JACJHX010000023">
    <property type="protein sequence ID" value="MBA9029008.1"/>
    <property type="molecule type" value="Genomic_DNA"/>
</dbReference>
<accession>A0ABR6CWD4</accession>
<evidence type="ECO:0000256" key="1">
    <source>
        <dbReference type="SAM" id="Phobius"/>
    </source>
</evidence>
<organism evidence="2 3">
    <name type="scientific">Peribacillus huizhouensis</name>
    <dbReference type="NCBI Taxonomy" id="1501239"/>
    <lineage>
        <taxon>Bacteria</taxon>
        <taxon>Bacillati</taxon>
        <taxon>Bacillota</taxon>
        <taxon>Bacilli</taxon>
        <taxon>Bacillales</taxon>
        <taxon>Bacillaceae</taxon>
        <taxon>Peribacillus</taxon>
    </lineage>
</organism>
<feature type="transmembrane region" description="Helical" evidence="1">
    <location>
        <begin position="7"/>
        <end position="30"/>
    </location>
</feature>
<evidence type="ECO:0000313" key="3">
    <source>
        <dbReference type="Proteomes" id="UP000626697"/>
    </source>
</evidence>
<dbReference type="RefSeq" id="WP_182503901.1">
    <property type="nucleotide sequence ID" value="NZ_JACJHX010000023.1"/>
</dbReference>
<gene>
    <name evidence="2" type="ORF">HNP81_004330</name>
</gene>
<keyword evidence="1" id="KW-0812">Transmembrane</keyword>
<reference evidence="2 3" key="1">
    <citation type="submission" date="2020-08" db="EMBL/GenBank/DDBJ databases">
        <title>Genomic Encyclopedia of Type Strains, Phase IV (KMG-IV): sequencing the most valuable type-strain genomes for metagenomic binning, comparative biology and taxonomic classification.</title>
        <authorList>
            <person name="Goeker M."/>
        </authorList>
    </citation>
    <scope>NUCLEOTIDE SEQUENCE [LARGE SCALE GENOMIC DNA]</scope>
    <source>
        <strain evidence="2 3">DSM 105481</strain>
    </source>
</reference>
<proteinExistence type="predicted"/>
<dbReference type="Proteomes" id="UP000626697">
    <property type="component" value="Unassembled WGS sequence"/>
</dbReference>
<comment type="caution">
    <text evidence="2">The sequence shown here is derived from an EMBL/GenBank/DDBJ whole genome shotgun (WGS) entry which is preliminary data.</text>
</comment>
<evidence type="ECO:0008006" key="4">
    <source>
        <dbReference type="Google" id="ProtNLM"/>
    </source>
</evidence>
<keyword evidence="1" id="KW-0472">Membrane</keyword>
<keyword evidence="3" id="KW-1185">Reference proteome</keyword>
<feature type="transmembrane region" description="Helical" evidence="1">
    <location>
        <begin position="89"/>
        <end position="110"/>
    </location>
</feature>
<protein>
    <recommendedName>
        <fullName evidence="4">DUF5673 domain-containing protein</fullName>
    </recommendedName>
</protein>